<gene>
    <name evidence="2" type="ordered locus">Dvul_0679</name>
</gene>
<protein>
    <submittedName>
        <fullName evidence="2">Uncharacterized protein</fullName>
    </submittedName>
</protein>
<accession>A0A0H3A6K0</accession>
<feature type="region of interest" description="Disordered" evidence="1">
    <location>
        <begin position="38"/>
        <end position="58"/>
    </location>
</feature>
<evidence type="ECO:0000313" key="2">
    <source>
        <dbReference type="EMBL" id="ABM27702.1"/>
    </source>
</evidence>
<sequence length="116" mass="12457">MSSSSPLHGFAGKAAVSLCTTSPDAQPVSISAMVRGMPTEQASTGEEEKDTRTPPVPGWLVRMGMGRLECSVWNYPASVLTAMICGYSGTNQYHAWRRRPQAQEAGRDCLQVPPSS</sequence>
<evidence type="ECO:0000313" key="3">
    <source>
        <dbReference type="Proteomes" id="UP000009173"/>
    </source>
</evidence>
<dbReference type="EMBL" id="CP000527">
    <property type="protein sequence ID" value="ABM27702.1"/>
    <property type="molecule type" value="Genomic_DNA"/>
</dbReference>
<evidence type="ECO:0000256" key="1">
    <source>
        <dbReference type="SAM" id="MobiDB-lite"/>
    </source>
</evidence>
<dbReference type="KEGG" id="dvl:Dvul_0679"/>
<dbReference type="Proteomes" id="UP000009173">
    <property type="component" value="Chromosome"/>
</dbReference>
<dbReference type="AlphaFoldDB" id="A0A0H3A6K0"/>
<proteinExistence type="predicted"/>
<dbReference type="HOGENOM" id="CLU_2092915_0_0_7"/>
<organism evidence="2 3">
    <name type="scientific">Nitratidesulfovibrio vulgaris (strain DP4)</name>
    <name type="common">Desulfovibrio vulgaris</name>
    <dbReference type="NCBI Taxonomy" id="391774"/>
    <lineage>
        <taxon>Bacteria</taxon>
        <taxon>Pseudomonadati</taxon>
        <taxon>Thermodesulfobacteriota</taxon>
        <taxon>Desulfovibrionia</taxon>
        <taxon>Desulfovibrionales</taxon>
        <taxon>Desulfovibrionaceae</taxon>
        <taxon>Nitratidesulfovibrio</taxon>
    </lineage>
</organism>
<name>A0A0H3A6K0_NITV4</name>
<reference evidence="3" key="1">
    <citation type="journal article" date="2009" name="Environ. Microbiol.">
        <title>Contribution of mobile genetic elements to Desulfovibrio vulgaris genome plasticity.</title>
        <authorList>
            <person name="Walker C.B."/>
            <person name="Stolyar S."/>
            <person name="Chivian D."/>
            <person name="Pinel N."/>
            <person name="Gabster J.A."/>
            <person name="Dehal P.S."/>
            <person name="He Z."/>
            <person name="Yang Z.K."/>
            <person name="Yen H.C."/>
            <person name="Zhou J."/>
            <person name="Wall J.D."/>
            <person name="Hazen T.C."/>
            <person name="Arkin A.P."/>
            <person name="Stahl D.A."/>
        </authorList>
    </citation>
    <scope>NUCLEOTIDE SEQUENCE [LARGE SCALE GENOMIC DNA]</scope>
    <source>
        <strain evidence="3">DP4</strain>
    </source>
</reference>